<feature type="compositionally biased region" description="Polar residues" evidence="1">
    <location>
        <begin position="136"/>
        <end position="149"/>
    </location>
</feature>
<keyword evidence="3" id="KW-1185">Reference proteome</keyword>
<evidence type="ECO:0000313" key="3">
    <source>
        <dbReference type="Proteomes" id="UP001286313"/>
    </source>
</evidence>
<dbReference type="AlphaFoldDB" id="A0AAE1EVN4"/>
<organism evidence="2 3">
    <name type="scientific">Petrolisthes cinctipes</name>
    <name type="common">Flat porcelain crab</name>
    <dbReference type="NCBI Taxonomy" id="88211"/>
    <lineage>
        <taxon>Eukaryota</taxon>
        <taxon>Metazoa</taxon>
        <taxon>Ecdysozoa</taxon>
        <taxon>Arthropoda</taxon>
        <taxon>Crustacea</taxon>
        <taxon>Multicrustacea</taxon>
        <taxon>Malacostraca</taxon>
        <taxon>Eumalacostraca</taxon>
        <taxon>Eucarida</taxon>
        <taxon>Decapoda</taxon>
        <taxon>Pleocyemata</taxon>
        <taxon>Anomura</taxon>
        <taxon>Galatheoidea</taxon>
        <taxon>Porcellanidae</taxon>
        <taxon>Petrolisthes</taxon>
    </lineage>
</organism>
<dbReference type="Proteomes" id="UP001286313">
    <property type="component" value="Unassembled WGS sequence"/>
</dbReference>
<proteinExistence type="predicted"/>
<name>A0AAE1EVN4_PETCI</name>
<dbReference type="EMBL" id="JAWQEG010004291">
    <property type="protein sequence ID" value="KAK3862234.1"/>
    <property type="molecule type" value="Genomic_DNA"/>
</dbReference>
<gene>
    <name evidence="2" type="ORF">Pcinc_031885</name>
</gene>
<feature type="compositionally biased region" description="Pro residues" evidence="1">
    <location>
        <begin position="105"/>
        <end position="126"/>
    </location>
</feature>
<accession>A0AAE1EVN4</accession>
<feature type="region of interest" description="Disordered" evidence="1">
    <location>
        <begin position="102"/>
        <end position="149"/>
    </location>
</feature>
<reference evidence="2" key="1">
    <citation type="submission" date="2023-10" db="EMBL/GenBank/DDBJ databases">
        <title>Genome assemblies of two species of porcelain crab, Petrolisthes cinctipes and Petrolisthes manimaculis (Anomura: Porcellanidae).</title>
        <authorList>
            <person name="Angst P."/>
        </authorList>
    </citation>
    <scope>NUCLEOTIDE SEQUENCE</scope>
    <source>
        <strain evidence="2">PB745_01</strain>
        <tissue evidence="2">Gill</tissue>
    </source>
</reference>
<evidence type="ECO:0000256" key="1">
    <source>
        <dbReference type="SAM" id="MobiDB-lite"/>
    </source>
</evidence>
<comment type="caution">
    <text evidence="2">The sequence shown here is derived from an EMBL/GenBank/DDBJ whole genome shotgun (WGS) entry which is preliminary data.</text>
</comment>
<sequence length="149" mass="15667">MLKSYALPFITQPPLLFLSLLTSASLIPHHLSPSIFPPPHPHFDNPSPPPSLTFISASSLTLPLLSPSFSLTSASSLTLILSSPSLSLTSASSLTLILSSHSLPSPSPRPLPSPSPCPHLPSPSPQSLPFTPTPSRSSWLSLTQHDLAA</sequence>
<protein>
    <submittedName>
        <fullName evidence="2">Uncharacterized protein</fullName>
    </submittedName>
</protein>
<evidence type="ECO:0000313" key="2">
    <source>
        <dbReference type="EMBL" id="KAK3862234.1"/>
    </source>
</evidence>